<dbReference type="GO" id="GO:0008106">
    <property type="term" value="F:alcohol dehydrogenase (NADP+) activity"/>
    <property type="evidence" value="ECO:0007669"/>
    <property type="project" value="TreeGrafter"/>
</dbReference>
<evidence type="ECO:0000259" key="4">
    <source>
        <dbReference type="Pfam" id="PF00465"/>
    </source>
</evidence>
<dbReference type="AlphaFoldDB" id="A0A3S8XAR0"/>
<dbReference type="Gene3D" id="1.20.1090.10">
    <property type="entry name" value="Dehydroquinate synthase-like - alpha domain"/>
    <property type="match status" value="1"/>
</dbReference>
<gene>
    <name evidence="6" type="primary">yqhD</name>
</gene>
<dbReference type="InterPro" id="IPR018211">
    <property type="entry name" value="ADH_Fe_CS"/>
</dbReference>
<keyword evidence="3 6" id="KW-0560">Oxidoreductase</keyword>
<dbReference type="Gene3D" id="3.40.50.1970">
    <property type="match status" value="1"/>
</dbReference>
<dbReference type="Pfam" id="PF00465">
    <property type="entry name" value="Fe-ADH"/>
    <property type="match status" value="1"/>
</dbReference>
<reference evidence="6" key="1">
    <citation type="submission" date="2018-11" db="EMBL/GenBank/DDBJ databases">
        <title>Plasmids harboring resistance genes to quinolones and/or extended spectrum cephalosporins in nontyphoidal Salmonella enterica serovars from swine in the Midwestern United States.</title>
        <authorList>
            <person name="Elnekave E."/>
            <person name="Hong S.L."/>
            <person name="Lim S."/>
            <person name="Hayer S.S."/>
            <person name="Boxrud D."/>
            <person name="Taylor A.J."/>
            <person name="Lappi V."/>
            <person name="Noyes N."/>
            <person name="Johnson T.J."/>
            <person name="Rovira A."/>
            <person name="Davies P."/>
            <person name="Perez A."/>
            <person name="Alvarez J."/>
        </authorList>
    </citation>
    <scope>NUCLEOTIDE SEQUENCE</scope>
    <source>
        <strain evidence="6">76</strain>
        <plasmid evidence="6">unnamed</plasmid>
    </source>
</reference>
<evidence type="ECO:0000313" key="6">
    <source>
        <dbReference type="EMBL" id="AZM66827.1"/>
    </source>
</evidence>
<dbReference type="PANTHER" id="PTHR43633:SF1">
    <property type="entry name" value="ALCOHOL DEHYDROGENASE YQHD"/>
    <property type="match status" value="1"/>
</dbReference>
<dbReference type="InterPro" id="IPR001670">
    <property type="entry name" value="ADH_Fe/GldA"/>
</dbReference>
<accession>A0A3S8XAR0</accession>
<protein>
    <submittedName>
        <fullName evidence="6">Alcohol dehydrogenase YqhD</fullName>
        <ecNumber evidence="6">1.1.1.-</ecNumber>
    </submittedName>
</protein>
<feature type="domain" description="Alcohol dehydrogenase iron-type/glycerol dehydrogenase GldA" evidence="4">
    <location>
        <begin position="35"/>
        <end position="201"/>
    </location>
</feature>
<evidence type="ECO:0000256" key="2">
    <source>
        <dbReference type="ARBA" id="ARBA00007358"/>
    </source>
</evidence>
<dbReference type="GO" id="GO:1990002">
    <property type="term" value="F:methylglyoxal reductase (NADPH) (acetol producing) activity"/>
    <property type="evidence" value="ECO:0007669"/>
    <property type="project" value="TreeGrafter"/>
</dbReference>
<dbReference type="EMBL" id="MK191835">
    <property type="protein sequence ID" value="AZM66827.1"/>
    <property type="molecule type" value="Genomic_DNA"/>
</dbReference>
<feature type="domain" description="Fe-containing alcohol dehydrogenase-like C-terminal" evidence="5">
    <location>
        <begin position="212"/>
        <end position="382"/>
    </location>
</feature>
<name>A0A3S8XAR0_SALET</name>
<dbReference type="GO" id="GO:0005829">
    <property type="term" value="C:cytosol"/>
    <property type="evidence" value="ECO:0007669"/>
    <property type="project" value="TreeGrafter"/>
</dbReference>
<keyword evidence="6" id="KW-0614">Plasmid</keyword>
<dbReference type="GO" id="GO:0046872">
    <property type="term" value="F:metal ion binding"/>
    <property type="evidence" value="ECO:0007669"/>
    <property type="project" value="InterPro"/>
</dbReference>
<dbReference type="Pfam" id="PF25137">
    <property type="entry name" value="ADH_Fe_C"/>
    <property type="match status" value="1"/>
</dbReference>
<dbReference type="GO" id="GO:1990362">
    <property type="term" value="F:butanol dehydrogenase (NAD+) activity"/>
    <property type="evidence" value="ECO:0007669"/>
    <property type="project" value="InterPro"/>
</dbReference>
<dbReference type="FunFam" id="3.40.50.1970:FF:000003">
    <property type="entry name" value="Alcohol dehydrogenase, iron-containing"/>
    <property type="match status" value="1"/>
</dbReference>
<dbReference type="SUPFAM" id="SSF56796">
    <property type="entry name" value="Dehydroquinate synthase-like"/>
    <property type="match status" value="1"/>
</dbReference>
<dbReference type="InterPro" id="IPR044731">
    <property type="entry name" value="BDH-like"/>
</dbReference>
<evidence type="ECO:0000256" key="3">
    <source>
        <dbReference type="ARBA" id="ARBA00023002"/>
    </source>
</evidence>
<dbReference type="EC" id="1.1.1.-" evidence="6"/>
<evidence type="ECO:0000256" key="1">
    <source>
        <dbReference type="ARBA" id="ARBA00001962"/>
    </source>
</evidence>
<organism evidence="6">
    <name type="scientific">Salmonella enterica subsp. enterica serovar Braenderup</name>
    <dbReference type="NCBI Taxonomy" id="149391"/>
    <lineage>
        <taxon>Bacteria</taxon>
        <taxon>Pseudomonadati</taxon>
        <taxon>Pseudomonadota</taxon>
        <taxon>Gammaproteobacteria</taxon>
        <taxon>Enterobacterales</taxon>
        <taxon>Enterobacteriaceae</taxon>
        <taxon>Salmonella</taxon>
    </lineage>
</organism>
<dbReference type="PROSITE" id="PS00913">
    <property type="entry name" value="ADH_IRON_1"/>
    <property type="match status" value="1"/>
</dbReference>
<sequence length="411" mass="45216">MVLYIPRREYVLVVVTAFNSENEVIIMQDFIYHNPVKILFGRDQISALAQEVPQGKKVMIVYGGGSVIKHGILKRVKESLTNTLVYEFGGVEANPHYETLMKAVEIVRTEKIDFLLAVGGGSVIDGTKFIAAAALYENDPWEIVKSYGGVVKQALPFGCVLTLAATGSEMNNTAVINRVTTQDKLFFTSPYVMPKFSVLEPEMTYTLPEQQTANGVVDAFVHVLEQYITYPVNAKVQDRLAEGLLSTLKEEGPVALKNPQNYDARANIMWAATMALNGMLSAGVPTDWASHMIGQEITALYGIDHARTLAIVMPALWRLCKKEKAEKLAQYGARVWNIPESDSEKMADEAINATVEFFELMGVKTRLSDYGLGAEDISAVIGKLKEHGHIALGEHGKITAEVAETILNMAL</sequence>
<dbReference type="PROSITE" id="PS00060">
    <property type="entry name" value="ADH_IRON_2"/>
    <property type="match status" value="1"/>
</dbReference>
<evidence type="ECO:0000259" key="5">
    <source>
        <dbReference type="Pfam" id="PF25137"/>
    </source>
</evidence>
<dbReference type="PANTHER" id="PTHR43633">
    <property type="entry name" value="ALCOHOL DEHYDROGENASE YQHD"/>
    <property type="match status" value="1"/>
</dbReference>
<comment type="similarity">
    <text evidence="2">Belongs to the iron-containing alcohol dehydrogenase family.</text>
</comment>
<proteinExistence type="inferred from homology"/>
<geneLocation type="plasmid" evidence="6">
    <name>unnamed</name>
</geneLocation>
<comment type="cofactor">
    <cofactor evidence="1">
        <name>Fe cation</name>
        <dbReference type="ChEBI" id="CHEBI:24875"/>
    </cofactor>
</comment>
<dbReference type="CDD" id="cd08187">
    <property type="entry name" value="BDH"/>
    <property type="match status" value="1"/>
</dbReference>
<dbReference type="InterPro" id="IPR056798">
    <property type="entry name" value="ADH_Fe_C"/>
</dbReference>